<feature type="region of interest" description="Disordered" evidence="1">
    <location>
        <begin position="1"/>
        <end position="25"/>
    </location>
</feature>
<gene>
    <name evidence="2" type="ORF">mMyoMyo1_010019</name>
</gene>
<evidence type="ECO:0000313" key="3">
    <source>
        <dbReference type="Proteomes" id="UP000527355"/>
    </source>
</evidence>
<comment type="caution">
    <text evidence="2">The sequence shown here is derived from an EMBL/GenBank/DDBJ whole genome shotgun (WGS) entry which is preliminary data.</text>
</comment>
<proteinExistence type="predicted"/>
<feature type="compositionally biased region" description="Basic residues" evidence="1">
    <location>
        <begin position="164"/>
        <end position="177"/>
    </location>
</feature>
<accession>A0A7J7ZYS3</accession>
<sequence length="256" mass="27472">MPPRSDRHRGRAEGERRGDSGPVYHLRAPRLQPLELAAGPEPLKGRSLHLKTHLYWGPGVSTCCSRGMNLPVKWSRPVRPPLGLAARSWPAEAPWSSQEAWPGAGAPRGPQCWGAGAGTDAGSGGSAPAQRSSRPAPRDSPGLALSRGHCRPRSSLAVGGLGVPKRRARKTPWKRPHSRGDNKVRGVGVRVRVTHPLGARHMHRGPRTWKPRPRFDSLGLLSEPPPPPLPGCPPSPQGSRGWHAEQGWRGLGSGAL</sequence>
<feature type="compositionally biased region" description="Gly residues" evidence="1">
    <location>
        <begin position="115"/>
        <end position="125"/>
    </location>
</feature>
<feature type="compositionally biased region" description="Pro residues" evidence="1">
    <location>
        <begin position="223"/>
        <end position="236"/>
    </location>
</feature>
<feature type="compositionally biased region" description="Basic residues" evidence="1">
    <location>
        <begin position="1"/>
        <end position="10"/>
    </location>
</feature>
<organism evidence="2 3">
    <name type="scientific">Myotis myotis</name>
    <name type="common">Greater mouse-eared bat</name>
    <name type="synonym">Vespertilio myotis</name>
    <dbReference type="NCBI Taxonomy" id="51298"/>
    <lineage>
        <taxon>Eukaryota</taxon>
        <taxon>Metazoa</taxon>
        <taxon>Chordata</taxon>
        <taxon>Craniata</taxon>
        <taxon>Vertebrata</taxon>
        <taxon>Euteleostomi</taxon>
        <taxon>Mammalia</taxon>
        <taxon>Eutheria</taxon>
        <taxon>Laurasiatheria</taxon>
        <taxon>Chiroptera</taxon>
        <taxon>Yangochiroptera</taxon>
        <taxon>Vespertilionidae</taxon>
        <taxon>Myotis</taxon>
    </lineage>
</organism>
<evidence type="ECO:0000256" key="1">
    <source>
        <dbReference type="SAM" id="MobiDB-lite"/>
    </source>
</evidence>
<name>A0A7J7ZYS3_MYOMY</name>
<reference evidence="2 3" key="1">
    <citation type="journal article" date="2020" name="Nature">
        <title>Six reference-quality genomes reveal evolution of bat adaptations.</title>
        <authorList>
            <person name="Jebb D."/>
            <person name="Huang Z."/>
            <person name="Pippel M."/>
            <person name="Hughes G.M."/>
            <person name="Lavrichenko K."/>
            <person name="Devanna P."/>
            <person name="Winkler S."/>
            <person name="Jermiin L.S."/>
            <person name="Skirmuntt E.C."/>
            <person name="Katzourakis A."/>
            <person name="Burkitt-Gray L."/>
            <person name="Ray D.A."/>
            <person name="Sullivan K.A.M."/>
            <person name="Roscito J.G."/>
            <person name="Kirilenko B.M."/>
            <person name="Davalos L.M."/>
            <person name="Corthals A.P."/>
            <person name="Power M.L."/>
            <person name="Jones G."/>
            <person name="Ransome R.D."/>
            <person name="Dechmann D.K.N."/>
            <person name="Locatelli A.G."/>
            <person name="Puechmaille S.J."/>
            <person name="Fedrigo O."/>
            <person name="Jarvis E.D."/>
            <person name="Hiller M."/>
            <person name="Vernes S.C."/>
            <person name="Myers E.W."/>
            <person name="Teeling E.C."/>
        </authorList>
    </citation>
    <scope>NUCLEOTIDE SEQUENCE [LARGE SCALE GENOMIC DNA]</scope>
    <source>
        <strain evidence="2">MMyoMyo1</strain>
        <tissue evidence="2">Flight muscle</tissue>
    </source>
</reference>
<feature type="region of interest" description="Disordered" evidence="1">
    <location>
        <begin position="93"/>
        <end position="183"/>
    </location>
</feature>
<dbReference type="AlphaFoldDB" id="A0A7J7ZYS3"/>
<feature type="compositionally biased region" description="Basic residues" evidence="1">
    <location>
        <begin position="201"/>
        <end position="212"/>
    </location>
</feature>
<keyword evidence="3" id="KW-1185">Reference proteome</keyword>
<dbReference type="Proteomes" id="UP000527355">
    <property type="component" value="Unassembled WGS sequence"/>
</dbReference>
<dbReference type="EMBL" id="JABWUV010000002">
    <property type="protein sequence ID" value="KAF6379199.1"/>
    <property type="molecule type" value="Genomic_DNA"/>
</dbReference>
<feature type="region of interest" description="Disordered" evidence="1">
    <location>
        <begin position="201"/>
        <end position="256"/>
    </location>
</feature>
<protein>
    <submittedName>
        <fullName evidence="2">Uncharacterized protein</fullName>
    </submittedName>
</protein>
<evidence type="ECO:0000313" key="2">
    <source>
        <dbReference type="EMBL" id="KAF6379199.1"/>
    </source>
</evidence>